<dbReference type="EMBL" id="SNRY01000731">
    <property type="protein sequence ID" value="KAA6337093.1"/>
    <property type="molecule type" value="Genomic_DNA"/>
</dbReference>
<organism evidence="1">
    <name type="scientific">termite gut metagenome</name>
    <dbReference type="NCBI Taxonomy" id="433724"/>
    <lineage>
        <taxon>unclassified sequences</taxon>
        <taxon>metagenomes</taxon>
        <taxon>organismal metagenomes</taxon>
    </lineage>
</organism>
<evidence type="ECO:0000313" key="1">
    <source>
        <dbReference type="EMBL" id="KAA6337093.1"/>
    </source>
</evidence>
<dbReference type="AlphaFoldDB" id="A0A5J4RVX8"/>
<accession>A0A5J4RVX8</accession>
<reference evidence="1" key="1">
    <citation type="submission" date="2019-03" db="EMBL/GenBank/DDBJ databases">
        <title>Single cell metagenomics reveals metabolic interactions within the superorganism composed of flagellate Streblomastix strix and complex community of Bacteroidetes bacteria on its surface.</title>
        <authorList>
            <person name="Treitli S.C."/>
            <person name="Kolisko M."/>
            <person name="Husnik F."/>
            <person name="Keeling P."/>
            <person name="Hampl V."/>
        </authorList>
    </citation>
    <scope>NUCLEOTIDE SEQUENCE</scope>
    <source>
        <strain evidence="1">STM</strain>
    </source>
</reference>
<protein>
    <recommendedName>
        <fullName evidence="2">Lipoprotein</fullName>
    </recommendedName>
</protein>
<sequence>MKNFKQVFFLMAMAVAVMASGCDKLEEDGTKGGDTSTPFVIQATVSTGGVAVDTVKAFIWQYDEATDTESSFEVASGVYKNGGFTLNLPATVPAQYLQFWGENVPDGINISDSNAKGASLGDIEAYKGTERVGEFEQWVRINANTEIRSQFMYVDRDVTITGSYTEKYGDWIETEIDNLSLKKGWNKVYVKHVESEINKTSTTEVTNTEPGGLQWHFENDWYDVQPQAAKSVAKRRIFSFFK</sequence>
<name>A0A5J4RVX8_9ZZZZ</name>
<gene>
    <name evidence="1" type="ORF">EZS27_014805</name>
</gene>
<dbReference type="PROSITE" id="PS51257">
    <property type="entry name" value="PROKAR_LIPOPROTEIN"/>
    <property type="match status" value="1"/>
</dbReference>
<proteinExistence type="predicted"/>
<evidence type="ECO:0008006" key="2">
    <source>
        <dbReference type="Google" id="ProtNLM"/>
    </source>
</evidence>
<comment type="caution">
    <text evidence="1">The sequence shown here is derived from an EMBL/GenBank/DDBJ whole genome shotgun (WGS) entry which is preliminary data.</text>
</comment>